<proteinExistence type="predicted"/>
<organism evidence="1 2">
    <name type="scientific">Rhizobium lusitanum</name>
    <dbReference type="NCBI Taxonomy" id="293958"/>
    <lineage>
        <taxon>Bacteria</taxon>
        <taxon>Pseudomonadati</taxon>
        <taxon>Pseudomonadota</taxon>
        <taxon>Alphaproteobacteria</taxon>
        <taxon>Hyphomicrobiales</taxon>
        <taxon>Rhizobiaceae</taxon>
        <taxon>Rhizobium/Agrobacterium group</taxon>
        <taxon>Rhizobium</taxon>
    </lineage>
</organism>
<gene>
    <name evidence="1" type="ORF">GGD46_005996</name>
</gene>
<sequence>MERGDGFRFNWRVATTLLTAENSQIQRWRIDELSWILQHPNVTFVSDGELSVAATAMIRRLNISVY</sequence>
<comment type="caution">
    <text evidence="1">The sequence shown here is derived from an EMBL/GenBank/DDBJ whole genome shotgun (WGS) entry which is preliminary data.</text>
</comment>
<evidence type="ECO:0000313" key="1">
    <source>
        <dbReference type="EMBL" id="MBB6488676.1"/>
    </source>
</evidence>
<evidence type="ECO:0000313" key="2">
    <source>
        <dbReference type="Proteomes" id="UP000565576"/>
    </source>
</evidence>
<protein>
    <submittedName>
        <fullName evidence="1">Uncharacterized protein</fullName>
    </submittedName>
</protein>
<name>A0A7X0MFN9_9HYPH</name>
<reference evidence="1 2" key="1">
    <citation type="submission" date="2020-08" db="EMBL/GenBank/DDBJ databases">
        <title>Genomic Encyclopedia of Type Strains, Phase IV (KMG-V): Genome sequencing to study the core and pangenomes of soil and plant-associated prokaryotes.</title>
        <authorList>
            <person name="Whitman W."/>
        </authorList>
    </citation>
    <scope>NUCLEOTIDE SEQUENCE [LARGE SCALE GENOMIC DNA]</scope>
    <source>
        <strain evidence="1 2">SEMIA 4060</strain>
    </source>
</reference>
<dbReference type="EMBL" id="JACHBG010000025">
    <property type="protein sequence ID" value="MBB6488676.1"/>
    <property type="molecule type" value="Genomic_DNA"/>
</dbReference>
<dbReference type="AlphaFoldDB" id="A0A7X0MFN9"/>
<dbReference type="Proteomes" id="UP000565576">
    <property type="component" value="Unassembled WGS sequence"/>
</dbReference>
<accession>A0A7X0MFN9</accession>